<feature type="domain" description="HTH cro/C1-type" evidence="1">
    <location>
        <begin position="17"/>
        <end position="71"/>
    </location>
</feature>
<dbReference type="GO" id="GO:0003677">
    <property type="term" value="F:DNA binding"/>
    <property type="evidence" value="ECO:0007669"/>
    <property type="project" value="InterPro"/>
</dbReference>
<evidence type="ECO:0000313" key="3">
    <source>
        <dbReference type="EMBL" id="QCL09609.1"/>
    </source>
</evidence>
<dbReference type="EMBL" id="MK318971">
    <property type="protein sequence ID" value="QCL09609.1"/>
    <property type="molecule type" value="Genomic_DNA"/>
</dbReference>
<geneLocation type="plasmid" evidence="3">
    <name>pColt5.8a</name>
</geneLocation>
<gene>
    <name evidence="2" type="ORF">pC5.7c_573</name>
    <name evidence="3" type="ORF">pC5.8a_117</name>
</gene>
<organism evidence="2">
    <name type="scientific">Rhizobium rhizogenes</name>
    <name type="common">Agrobacterium rhizogenes</name>
    <dbReference type="NCBI Taxonomy" id="359"/>
    <lineage>
        <taxon>Bacteria</taxon>
        <taxon>Pseudomonadati</taxon>
        <taxon>Pseudomonadota</taxon>
        <taxon>Alphaproteobacteria</taxon>
        <taxon>Hyphomicrobiales</taxon>
        <taxon>Rhizobiaceae</taxon>
        <taxon>Rhizobium/Agrobacterium group</taxon>
        <taxon>Rhizobium</taxon>
    </lineage>
</organism>
<dbReference type="AlphaFoldDB" id="A0A7S4ZRK4"/>
<reference evidence="2" key="1">
    <citation type="submission" date="2018-12" db="EMBL/GenBank/DDBJ databases">
        <title>Three Rhizobium rhizogenes strains isolated from the same crown gall tumor carry diverse plasmids.</title>
        <authorList>
            <person name="Pulawska J."/>
            <person name="Kuzmanovic N."/>
        </authorList>
    </citation>
    <scope>NUCLEOTIDE SEQUENCE</scope>
    <source>
        <strain evidence="2">C5.7</strain>
        <strain evidence="3">Colt5.8</strain>
        <plasmid evidence="2">pC5.7c</plasmid>
        <plasmid evidence="3">pColt5.8a</plasmid>
    </source>
</reference>
<dbReference type="PROSITE" id="PS50943">
    <property type="entry name" value="HTH_CROC1"/>
    <property type="match status" value="1"/>
</dbReference>
<dbReference type="CDD" id="cd00093">
    <property type="entry name" value="HTH_XRE"/>
    <property type="match status" value="1"/>
</dbReference>
<dbReference type="Pfam" id="PF01381">
    <property type="entry name" value="HTH_3"/>
    <property type="match status" value="1"/>
</dbReference>
<dbReference type="InterPro" id="IPR010982">
    <property type="entry name" value="Lambda_DNA-bd_dom_sf"/>
</dbReference>
<dbReference type="SUPFAM" id="SSF47413">
    <property type="entry name" value="lambda repressor-like DNA-binding domains"/>
    <property type="match status" value="1"/>
</dbReference>
<dbReference type="Gene3D" id="1.10.260.40">
    <property type="entry name" value="lambda repressor-like DNA-binding domains"/>
    <property type="match status" value="1"/>
</dbReference>
<dbReference type="InterPro" id="IPR001387">
    <property type="entry name" value="Cro/C1-type_HTH"/>
</dbReference>
<proteinExistence type="predicted"/>
<dbReference type="SMART" id="SM00530">
    <property type="entry name" value="HTH_XRE"/>
    <property type="match status" value="1"/>
</dbReference>
<name>A0A7S4ZRK4_RHIRH</name>
<keyword evidence="2" id="KW-0614">Plasmid</keyword>
<geneLocation type="plasmid" evidence="2">
    <name>pC5.7c</name>
</geneLocation>
<dbReference type="EMBL" id="MK318969">
    <property type="protein sequence ID" value="QCL09440.1"/>
    <property type="molecule type" value="Genomic_DNA"/>
</dbReference>
<protein>
    <submittedName>
        <fullName evidence="2">Helix-turn-helix domain protein</fullName>
    </submittedName>
</protein>
<evidence type="ECO:0000259" key="1">
    <source>
        <dbReference type="PROSITE" id="PS50943"/>
    </source>
</evidence>
<accession>A0A7S4ZRK4</accession>
<evidence type="ECO:0000313" key="2">
    <source>
        <dbReference type="EMBL" id="QCL09440.1"/>
    </source>
</evidence>
<sequence length="114" mass="12992">MVTSQPNPIDIFMGSRIKARRLELGLDQKTLAASLGITLFQLERHESGSERVSITQLRKFEKVLKVSPNFLFRQDDASPFSIDGIAKPDCWSAPRSSRFFEEEEDELSTDSDRK</sequence>